<organism evidence="1 2">
    <name type="scientific">Rhynchophorus ferrugineus</name>
    <name type="common">Red palm weevil</name>
    <name type="synonym">Curculio ferrugineus</name>
    <dbReference type="NCBI Taxonomy" id="354439"/>
    <lineage>
        <taxon>Eukaryota</taxon>
        <taxon>Metazoa</taxon>
        <taxon>Ecdysozoa</taxon>
        <taxon>Arthropoda</taxon>
        <taxon>Hexapoda</taxon>
        <taxon>Insecta</taxon>
        <taxon>Pterygota</taxon>
        <taxon>Neoptera</taxon>
        <taxon>Endopterygota</taxon>
        <taxon>Coleoptera</taxon>
        <taxon>Polyphaga</taxon>
        <taxon>Cucujiformia</taxon>
        <taxon>Curculionidae</taxon>
        <taxon>Dryophthorinae</taxon>
        <taxon>Rhynchophorus</taxon>
    </lineage>
</organism>
<proteinExistence type="predicted"/>
<evidence type="ECO:0000313" key="2">
    <source>
        <dbReference type="Proteomes" id="UP000625711"/>
    </source>
</evidence>
<reference evidence="1" key="1">
    <citation type="submission" date="2020-08" db="EMBL/GenBank/DDBJ databases">
        <title>Genome sequencing and assembly of the red palm weevil Rhynchophorus ferrugineus.</title>
        <authorList>
            <person name="Dias G.B."/>
            <person name="Bergman C.M."/>
            <person name="Manee M."/>
        </authorList>
    </citation>
    <scope>NUCLEOTIDE SEQUENCE</scope>
    <source>
        <strain evidence="1">AA-2017</strain>
        <tissue evidence="1">Whole larva</tissue>
    </source>
</reference>
<dbReference type="AlphaFoldDB" id="A0A834M5T1"/>
<sequence>MSEGQIRFAEEQDLPPSSLLRSPHVRSRKSLYCSMSSVPFVRPAIAPIPFSAGSLLRAADRSTAIIIDIS</sequence>
<dbReference type="EMBL" id="JAACXV010014368">
    <property type="protein sequence ID" value="KAF7267900.1"/>
    <property type="molecule type" value="Genomic_DNA"/>
</dbReference>
<comment type="caution">
    <text evidence="1">The sequence shown here is derived from an EMBL/GenBank/DDBJ whole genome shotgun (WGS) entry which is preliminary data.</text>
</comment>
<accession>A0A834M5T1</accession>
<keyword evidence="2" id="KW-1185">Reference proteome</keyword>
<name>A0A834M5T1_RHYFE</name>
<dbReference type="Proteomes" id="UP000625711">
    <property type="component" value="Unassembled WGS sequence"/>
</dbReference>
<protein>
    <submittedName>
        <fullName evidence="1">Uncharacterized protein</fullName>
    </submittedName>
</protein>
<evidence type="ECO:0000313" key="1">
    <source>
        <dbReference type="EMBL" id="KAF7267900.1"/>
    </source>
</evidence>
<gene>
    <name evidence="1" type="ORF">GWI33_018919</name>
</gene>